<dbReference type="STRING" id="34060.B0181_07665"/>
<dbReference type="REBASE" id="405168">
    <property type="entry name" value="M2.Mca10293ORF558P"/>
</dbReference>
<dbReference type="GO" id="GO:0009307">
    <property type="term" value="P:DNA restriction-modification system"/>
    <property type="evidence" value="ECO:0007669"/>
    <property type="project" value="InterPro"/>
</dbReference>
<feature type="binding site" evidence="7">
    <location>
        <position position="199"/>
    </location>
    <ligand>
        <name>S-adenosyl-L-methionine</name>
        <dbReference type="ChEBI" id="CHEBI:59789"/>
    </ligand>
</feature>
<evidence type="ECO:0000313" key="8">
    <source>
        <dbReference type="EMBL" id="OOR88866.1"/>
    </source>
</evidence>
<evidence type="ECO:0000256" key="4">
    <source>
        <dbReference type="ARBA" id="ARBA00022679"/>
    </source>
</evidence>
<evidence type="ECO:0000256" key="6">
    <source>
        <dbReference type="ARBA" id="ARBA00047942"/>
    </source>
</evidence>
<dbReference type="PANTHER" id="PTHR30481:SF3">
    <property type="entry name" value="DNA ADENINE METHYLASE"/>
    <property type="match status" value="1"/>
</dbReference>
<dbReference type="SUPFAM" id="SSF53335">
    <property type="entry name" value="S-adenosyl-L-methionine-dependent methyltransferases"/>
    <property type="match status" value="1"/>
</dbReference>
<evidence type="ECO:0000313" key="11">
    <source>
        <dbReference type="Proteomes" id="UP000255279"/>
    </source>
</evidence>
<dbReference type="Pfam" id="PF02086">
    <property type="entry name" value="MethyltransfD12"/>
    <property type="match status" value="1"/>
</dbReference>
<keyword evidence="5" id="KW-0949">S-adenosyl-L-methionine</keyword>
<reference evidence="9 11" key="2">
    <citation type="submission" date="2018-06" db="EMBL/GenBank/DDBJ databases">
        <authorList>
            <consortium name="Pathogen Informatics"/>
            <person name="Doyle S."/>
        </authorList>
    </citation>
    <scope>NUCLEOTIDE SEQUENCE [LARGE SCALE GENOMIC DNA]</scope>
    <source>
        <strain evidence="9 11">NCTC10293</strain>
    </source>
</reference>
<keyword evidence="4 9" id="KW-0808">Transferase</keyword>
<dbReference type="InterPro" id="IPR012263">
    <property type="entry name" value="M_m6A_EcoRV"/>
</dbReference>
<dbReference type="GO" id="GO:1904047">
    <property type="term" value="F:S-adenosyl-L-methionine binding"/>
    <property type="evidence" value="ECO:0007669"/>
    <property type="project" value="TreeGrafter"/>
</dbReference>
<dbReference type="Proteomes" id="UP000190435">
    <property type="component" value="Unassembled WGS sequence"/>
</dbReference>
<sequence length="297" mass="33868">MVKPILKWAGGKSSLLGEIVERLPTYVHHQDFCLVEPFVGGGAVSIWALVNLPHLRQVVINDVNHDLTNVYQTIKATPDKLIDELASLQKEYDELTELDDKKPYYYHKRDLFNCRLSSPVLQAALFIFLNKTAFNGLYRVNKNNQFNVPIGSYKKPKILDKELILSLSEKMQKVQILSGDFGEVLAHLPNDLPCVFYIDPPYRPISETASFTAYADGGFNDDEQKRLADFCKKLDRLGYDFILSNSDPKNHDNNDDFFDELYREFCIERVPVNRAISARSTGRKAVTELLISNGKMV</sequence>
<dbReference type="Gene3D" id="1.10.1020.10">
    <property type="entry name" value="Adenine-specific Methyltransferase, Domain 2"/>
    <property type="match status" value="1"/>
</dbReference>
<dbReference type="OrthoDB" id="9805629at2"/>
<protein>
    <recommendedName>
        <fullName evidence="2">site-specific DNA-methyltransferase (adenine-specific)</fullName>
        <ecNumber evidence="2">2.1.1.72</ecNumber>
    </recommendedName>
</protein>
<organism evidence="8 10">
    <name type="scientific">Moraxella caviae</name>
    <dbReference type="NCBI Taxonomy" id="34060"/>
    <lineage>
        <taxon>Bacteria</taxon>
        <taxon>Pseudomonadati</taxon>
        <taxon>Pseudomonadota</taxon>
        <taxon>Gammaproteobacteria</taxon>
        <taxon>Moraxellales</taxon>
        <taxon>Moraxellaceae</taxon>
        <taxon>Moraxella</taxon>
    </lineage>
</organism>
<keyword evidence="3 8" id="KW-0489">Methyltransferase</keyword>
<name>A0A1S9ZZD8_9GAMM</name>
<dbReference type="Gene3D" id="3.40.50.150">
    <property type="entry name" value="Vaccinia Virus protein VP39"/>
    <property type="match status" value="1"/>
</dbReference>
<feature type="binding site" evidence="7">
    <location>
        <position position="62"/>
    </location>
    <ligand>
        <name>S-adenosyl-L-methionine</name>
        <dbReference type="ChEBI" id="CHEBI:59789"/>
    </ligand>
</feature>
<evidence type="ECO:0000256" key="1">
    <source>
        <dbReference type="ARBA" id="ARBA00006594"/>
    </source>
</evidence>
<dbReference type="InterPro" id="IPR023095">
    <property type="entry name" value="Ade_MeTrfase_dom_2"/>
</dbReference>
<proteinExistence type="inferred from homology"/>
<dbReference type="PANTHER" id="PTHR30481">
    <property type="entry name" value="DNA ADENINE METHYLASE"/>
    <property type="match status" value="1"/>
</dbReference>
<dbReference type="EC" id="2.1.1.72" evidence="2"/>
<dbReference type="NCBIfam" id="TIGR00571">
    <property type="entry name" value="dam"/>
    <property type="match status" value="1"/>
</dbReference>
<dbReference type="EMBL" id="MUXU01000045">
    <property type="protein sequence ID" value="OOR88866.1"/>
    <property type="molecule type" value="Genomic_DNA"/>
</dbReference>
<dbReference type="GO" id="GO:0006298">
    <property type="term" value="P:mismatch repair"/>
    <property type="evidence" value="ECO:0007669"/>
    <property type="project" value="TreeGrafter"/>
</dbReference>
<dbReference type="PIRSF" id="PIRSF000398">
    <property type="entry name" value="M_m6A_EcoRV"/>
    <property type="match status" value="1"/>
</dbReference>
<dbReference type="EMBL" id="UGQE01000001">
    <property type="protein sequence ID" value="STZ10230.1"/>
    <property type="molecule type" value="Genomic_DNA"/>
</dbReference>
<dbReference type="Proteomes" id="UP000255279">
    <property type="component" value="Unassembled WGS sequence"/>
</dbReference>
<dbReference type="PRINTS" id="PR00505">
    <property type="entry name" value="D12N6MTFRASE"/>
</dbReference>
<evidence type="ECO:0000313" key="10">
    <source>
        <dbReference type="Proteomes" id="UP000190435"/>
    </source>
</evidence>
<comment type="catalytic activity">
    <reaction evidence="6">
        <text>a 2'-deoxyadenosine in DNA + S-adenosyl-L-methionine = an N(6)-methyl-2'-deoxyadenosine in DNA + S-adenosyl-L-homocysteine + H(+)</text>
        <dbReference type="Rhea" id="RHEA:15197"/>
        <dbReference type="Rhea" id="RHEA-COMP:12418"/>
        <dbReference type="Rhea" id="RHEA-COMP:12419"/>
        <dbReference type="ChEBI" id="CHEBI:15378"/>
        <dbReference type="ChEBI" id="CHEBI:57856"/>
        <dbReference type="ChEBI" id="CHEBI:59789"/>
        <dbReference type="ChEBI" id="CHEBI:90615"/>
        <dbReference type="ChEBI" id="CHEBI:90616"/>
        <dbReference type="EC" id="2.1.1.72"/>
    </reaction>
</comment>
<evidence type="ECO:0000313" key="9">
    <source>
        <dbReference type="EMBL" id="STZ10230.1"/>
    </source>
</evidence>
<evidence type="ECO:0000256" key="7">
    <source>
        <dbReference type="PIRSR" id="PIRSR000398-1"/>
    </source>
</evidence>
<evidence type="ECO:0000256" key="3">
    <source>
        <dbReference type="ARBA" id="ARBA00022603"/>
    </source>
</evidence>
<dbReference type="GO" id="GO:0043565">
    <property type="term" value="F:sequence-specific DNA binding"/>
    <property type="evidence" value="ECO:0007669"/>
    <property type="project" value="TreeGrafter"/>
</dbReference>
<feature type="binding site" evidence="7">
    <location>
        <position position="8"/>
    </location>
    <ligand>
        <name>S-adenosyl-L-methionine</name>
        <dbReference type="ChEBI" id="CHEBI:59789"/>
    </ligand>
</feature>
<dbReference type="GO" id="GO:0032259">
    <property type="term" value="P:methylation"/>
    <property type="evidence" value="ECO:0007669"/>
    <property type="project" value="UniProtKB-KW"/>
</dbReference>
<dbReference type="GO" id="GO:0009007">
    <property type="term" value="F:site-specific DNA-methyltransferase (adenine-specific) activity"/>
    <property type="evidence" value="ECO:0007669"/>
    <property type="project" value="UniProtKB-EC"/>
</dbReference>
<keyword evidence="10" id="KW-1185">Reference proteome</keyword>
<evidence type="ECO:0000256" key="5">
    <source>
        <dbReference type="ARBA" id="ARBA00022691"/>
    </source>
</evidence>
<reference evidence="8 10" key="1">
    <citation type="submission" date="2017-02" db="EMBL/GenBank/DDBJ databases">
        <title>Draft genome sequence of Moraxella caviae CCUG 355 type strain.</title>
        <authorList>
            <person name="Engstrom-Jakobsson H."/>
            <person name="Salva-Serra F."/>
            <person name="Thorell K."/>
            <person name="Gonzales-Siles L."/>
            <person name="Karlsson R."/>
            <person name="Boulund F."/>
            <person name="Engstrand L."/>
            <person name="Moore E."/>
        </authorList>
    </citation>
    <scope>NUCLEOTIDE SEQUENCE [LARGE SCALE GENOMIC DNA]</scope>
    <source>
        <strain evidence="8 10">CCUG 355</strain>
    </source>
</reference>
<dbReference type="AlphaFoldDB" id="A0A1S9ZZD8"/>
<gene>
    <name evidence="9" type="primary">dpnM</name>
    <name evidence="8" type="ORF">B0181_07665</name>
    <name evidence="9" type="ORF">NCTC10293_00560</name>
</gene>
<dbReference type="InterPro" id="IPR029063">
    <property type="entry name" value="SAM-dependent_MTases_sf"/>
</dbReference>
<dbReference type="InterPro" id="IPR012327">
    <property type="entry name" value="MeTrfase_D12"/>
</dbReference>
<dbReference type="RefSeq" id="WP_115338077.1">
    <property type="nucleotide sequence ID" value="NZ_MUXU01000045.1"/>
</dbReference>
<comment type="similarity">
    <text evidence="1">Belongs to the N(4)/N(6)-methyltransferase family.</text>
</comment>
<feature type="binding site" evidence="7">
    <location>
        <position position="12"/>
    </location>
    <ligand>
        <name>S-adenosyl-L-methionine</name>
        <dbReference type="ChEBI" id="CHEBI:59789"/>
    </ligand>
</feature>
<accession>A0A1S9ZZD8</accession>
<evidence type="ECO:0000256" key="2">
    <source>
        <dbReference type="ARBA" id="ARBA00011900"/>
    </source>
</evidence>